<protein>
    <recommendedName>
        <fullName evidence="4">DUF4178 domain-containing protein</fullName>
    </recommendedName>
</protein>
<evidence type="ECO:0000313" key="3">
    <source>
        <dbReference type="Proteomes" id="UP001458880"/>
    </source>
</evidence>
<dbReference type="EMBL" id="JASPKY010000062">
    <property type="protein sequence ID" value="KAK9744094.1"/>
    <property type="molecule type" value="Genomic_DNA"/>
</dbReference>
<comment type="caution">
    <text evidence="2">The sequence shown here is derived from an EMBL/GenBank/DDBJ whole genome shotgun (WGS) entry which is preliminary data.</text>
</comment>
<gene>
    <name evidence="2" type="ORF">QE152_g8066</name>
</gene>
<feature type="region of interest" description="Disordered" evidence="1">
    <location>
        <begin position="75"/>
        <end position="98"/>
    </location>
</feature>
<keyword evidence="3" id="KW-1185">Reference proteome</keyword>
<evidence type="ECO:0000313" key="2">
    <source>
        <dbReference type="EMBL" id="KAK9744094.1"/>
    </source>
</evidence>
<sequence length="160" mass="18716">MENDYYPDKNLSLDESVVLSRGRLVFNRSTSAINTFYTIRTLQITKEWENLLLHGEGANRVLVLYRFVSDPDYEEEEESEENLSSDDDFSEYSHSDSESEETIHFGDWTLIADIFDDKRHSEIYETTFSYDFHPAIDSQISIRESFEAFISPKIVNLLCE</sequence>
<name>A0AAW1MDB2_POPJA</name>
<feature type="compositionally biased region" description="Acidic residues" evidence="1">
    <location>
        <begin position="75"/>
        <end position="90"/>
    </location>
</feature>
<accession>A0AAW1MDB2</accession>
<evidence type="ECO:0000256" key="1">
    <source>
        <dbReference type="SAM" id="MobiDB-lite"/>
    </source>
</evidence>
<organism evidence="2 3">
    <name type="scientific">Popillia japonica</name>
    <name type="common">Japanese beetle</name>
    <dbReference type="NCBI Taxonomy" id="7064"/>
    <lineage>
        <taxon>Eukaryota</taxon>
        <taxon>Metazoa</taxon>
        <taxon>Ecdysozoa</taxon>
        <taxon>Arthropoda</taxon>
        <taxon>Hexapoda</taxon>
        <taxon>Insecta</taxon>
        <taxon>Pterygota</taxon>
        <taxon>Neoptera</taxon>
        <taxon>Endopterygota</taxon>
        <taxon>Coleoptera</taxon>
        <taxon>Polyphaga</taxon>
        <taxon>Scarabaeiformia</taxon>
        <taxon>Scarabaeidae</taxon>
        <taxon>Rutelinae</taxon>
        <taxon>Popillia</taxon>
    </lineage>
</organism>
<dbReference type="Proteomes" id="UP001458880">
    <property type="component" value="Unassembled WGS sequence"/>
</dbReference>
<proteinExistence type="predicted"/>
<evidence type="ECO:0008006" key="4">
    <source>
        <dbReference type="Google" id="ProtNLM"/>
    </source>
</evidence>
<reference evidence="2 3" key="1">
    <citation type="journal article" date="2024" name="BMC Genomics">
        <title>De novo assembly and annotation of Popillia japonica's genome with initial clues to its potential as an invasive pest.</title>
        <authorList>
            <person name="Cucini C."/>
            <person name="Boschi S."/>
            <person name="Funari R."/>
            <person name="Cardaioli E."/>
            <person name="Iannotti N."/>
            <person name="Marturano G."/>
            <person name="Paoli F."/>
            <person name="Bruttini M."/>
            <person name="Carapelli A."/>
            <person name="Frati F."/>
            <person name="Nardi F."/>
        </authorList>
    </citation>
    <scope>NUCLEOTIDE SEQUENCE [LARGE SCALE GENOMIC DNA]</scope>
    <source>
        <strain evidence="2">DMR45628</strain>
    </source>
</reference>
<dbReference type="AlphaFoldDB" id="A0AAW1MDB2"/>